<dbReference type="Pfam" id="PF00059">
    <property type="entry name" value="Lectin_C"/>
    <property type="match status" value="2"/>
</dbReference>
<organism evidence="3 4">
    <name type="scientific">Carassius auratus</name>
    <name type="common">Goldfish</name>
    <dbReference type="NCBI Taxonomy" id="7957"/>
    <lineage>
        <taxon>Eukaryota</taxon>
        <taxon>Metazoa</taxon>
        <taxon>Chordata</taxon>
        <taxon>Craniata</taxon>
        <taxon>Vertebrata</taxon>
        <taxon>Euteleostomi</taxon>
        <taxon>Actinopterygii</taxon>
        <taxon>Neopterygii</taxon>
        <taxon>Teleostei</taxon>
        <taxon>Ostariophysi</taxon>
        <taxon>Cypriniformes</taxon>
        <taxon>Cyprinidae</taxon>
        <taxon>Cyprininae</taxon>
        <taxon>Carassius</taxon>
    </lineage>
</organism>
<dbReference type="InterPro" id="IPR001304">
    <property type="entry name" value="C-type_lectin-like"/>
</dbReference>
<dbReference type="KEGG" id="caua:113053436"/>
<dbReference type="InterPro" id="IPR016186">
    <property type="entry name" value="C-type_lectin-like/link_sf"/>
</dbReference>
<evidence type="ECO:0000313" key="4">
    <source>
        <dbReference type="RefSeq" id="XP_026074237.1"/>
    </source>
</evidence>
<dbReference type="Gene3D" id="3.10.100.10">
    <property type="entry name" value="Mannose-Binding Protein A, subunit A"/>
    <property type="match status" value="2"/>
</dbReference>
<feature type="signal peptide" evidence="1">
    <location>
        <begin position="1"/>
        <end position="19"/>
    </location>
</feature>
<feature type="chain" id="PRO_5027700102" evidence="1">
    <location>
        <begin position="20"/>
        <end position="247"/>
    </location>
</feature>
<dbReference type="GeneID" id="113053436"/>
<evidence type="ECO:0000259" key="2">
    <source>
        <dbReference type="PROSITE" id="PS50041"/>
    </source>
</evidence>
<evidence type="ECO:0000313" key="3">
    <source>
        <dbReference type="Proteomes" id="UP000515129"/>
    </source>
</evidence>
<name>A0A6P6KSS5_CARAU</name>
<dbReference type="PROSITE" id="PS50041">
    <property type="entry name" value="C_TYPE_LECTIN_2"/>
    <property type="match status" value="2"/>
</dbReference>
<dbReference type="PANTHER" id="PTHR45784:SF8">
    <property type="entry name" value="C-TYPE MANNOSE RECEPTOR 2-RELATED"/>
    <property type="match status" value="1"/>
</dbReference>
<feature type="domain" description="C-type lectin" evidence="2">
    <location>
        <begin position="23"/>
        <end position="134"/>
    </location>
</feature>
<reference evidence="4" key="1">
    <citation type="submission" date="2025-08" db="UniProtKB">
        <authorList>
            <consortium name="RefSeq"/>
        </authorList>
    </citation>
    <scope>IDENTIFICATION</scope>
    <source>
        <strain evidence="4">Wakin</strain>
        <tissue evidence="4">Muscle</tissue>
    </source>
</reference>
<dbReference type="SMART" id="SM00034">
    <property type="entry name" value="CLECT"/>
    <property type="match status" value="2"/>
</dbReference>
<keyword evidence="3" id="KW-1185">Reference proteome</keyword>
<dbReference type="RefSeq" id="XP_026074237.1">
    <property type="nucleotide sequence ID" value="XM_026218452.1"/>
</dbReference>
<feature type="domain" description="C-type lectin" evidence="2">
    <location>
        <begin position="129"/>
        <end position="247"/>
    </location>
</feature>
<accession>A0A6P6KSS5</accession>
<sequence length="247" mass="28777">MKTTLAVLLIMELYGLSSGLKQHFFVDKQKKWCSAQQYCKTYFHSLSTFVSDTEKHRFLANASTQTSNAWVGLYKKPEIGVWKWSGGIDAVQISWDNGMQQPNNLTTENCALLYKDRNALHDEKCREQLKFFCMTNFTLVLQNETWDGALEYCRTHYKDLASLSTMERMASALLESTQAETEYVWTGLRFLAGDWFWVNGDDLNYTAWDQNEQHQCPARDLRCGALDKQTHLWTNRNCDEKFSFFCQ</sequence>
<dbReference type="InterPro" id="IPR016187">
    <property type="entry name" value="CTDL_fold"/>
</dbReference>
<dbReference type="SUPFAM" id="SSF56436">
    <property type="entry name" value="C-type lectin-like"/>
    <property type="match status" value="2"/>
</dbReference>
<keyword evidence="1" id="KW-0732">Signal</keyword>
<dbReference type="PANTHER" id="PTHR45784">
    <property type="entry name" value="C-TYPE LECTIN DOMAIN FAMILY 20 MEMBER A-RELATED"/>
    <property type="match status" value="1"/>
</dbReference>
<dbReference type="AlphaFoldDB" id="A0A6P6KSS5"/>
<evidence type="ECO:0000256" key="1">
    <source>
        <dbReference type="SAM" id="SignalP"/>
    </source>
</evidence>
<dbReference type="OrthoDB" id="5858677at2759"/>
<gene>
    <name evidence="4" type="primary">LOC113053436</name>
</gene>
<proteinExistence type="predicted"/>
<protein>
    <submittedName>
        <fullName evidence="4">Secretory phospholipase A2 receptor-like</fullName>
    </submittedName>
</protein>
<dbReference type="Proteomes" id="UP000515129">
    <property type="component" value="Chromosome 34"/>
</dbReference>